<dbReference type="Pfam" id="PF01351">
    <property type="entry name" value="RNase_HII"/>
    <property type="match status" value="1"/>
</dbReference>
<keyword evidence="9 12" id="KW-0255">Endonuclease</keyword>
<dbReference type="RefSeq" id="WP_241442164.1">
    <property type="nucleotide sequence ID" value="NZ_BSUJ01000001.1"/>
</dbReference>
<dbReference type="EC" id="3.1.26.4" evidence="13"/>
<sequence length="267" mass="28149">MSTRTSTRRRPTWSTTPTLRLEREIQRGLPEGPRLVAGMDEVGRGALAGPVSVGMCVIDASTGTAPQGVKDSKLLAPAVRHALVPRLRRWAVAYGVGHAGADEIDAIGILAALRLAGRRALDQVVAGGVRPEVIILDGNHDWFTEADQVGLLAFAGDGPVHPPVQTLIKADQRCASVAAASVLAKVERDTMMAELAASDGGVYAHYGWEINKGYSAPAHIAALAAHGPCQHHRRSWCLPGVGEVLVERVGESPAGHELRHDEGMGGS</sequence>
<evidence type="ECO:0000256" key="11">
    <source>
        <dbReference type="ARBA" id="ARBA00023211"/>
    </source>
</evidence>
<evidence type="ECO:0000256" key="7">
    <source>
        <dbReference type="ARBA" id="ARBA00022722"/>
    </source>
</evidence>
<dbReference type="InterPro" id="IPR036397">
    <property type="entry name" value="RNaseH_sf"/>
</dbReference>
<evidence type="ECO:0000256" key="13">
    <source>
        <dbReference type="RuleBase" id="RU003515"/>
    </source>
</evidence>
<dbReference type="InterPro" id="IPR024567">
    <property type="entry name" value="RNase_HII/HIII_dom"/>
</dbReference>
<evidence type="ECO:0000313" key="16">
    <source>
        <dbReference type="Proteomes" id="UP001157109"/>
    </source>
</evidence>
<dbReference type="PROSITE" id="PS51975">
    <property type="entry name" value="RNASE_H_2"/>
    <property type="match status" value="1"/>
</dbReference>
<comment type="caution">
    <text evidence="15">The sequence shown here is derived from an EMBL/GenBank/DDBJ whole genome shotgun (WGS) entry which is preliminary data.</text>
</comment>
<reference evidence="16" key="1">
    <citation type="journal article" date="2019" name="Int. J. Syst. Evol. Microbiol.">
        <title>The Global Catalogue of Microorganisms (GCM) 10K type strain sequencing project: providing services to taxonomists for standard genome sequencing and annotation.</title>
        <authorList>
            <consortium name="The Broad Institute Genomics Platform"/>
            <consortium name="The Broad Institute Genome Sequencing Center for Infectious Disease"/>
            <person name="Wu L."/>
            <person name="Ma J."/>
        </authorList>
    </citation>
    <scope>NUCLEOTIDE SEQUENCE [LARGE SCALE GENOMIC DNA]</scope>
    <source>
        <strain evidence="16">NBRC 105830</strain>
    </source>
</reference>
<feature type="binding site" evidence="12">
    <location>
        <position position="40"/>
    </location>
    <ligand>
        <name>a divalent metal cation</name>
        <dbReference type="ChEBI" id="CHEBI:60240"/>
    </ligand>
</feature>
<evidence type="ECO:0000256" key="3">
    <source>
        <dbReference type="ARBA" id="ARBA00004065"/>
    </source>
</evidence>
<keyword evidence="7 12" id="KW-0540">Nuclease</keyword>
<protein>
    <recommendedName>
        <fullName evidence="13">Ribonuclease</fullName>
        <ecNumber evidence="13">3.1.26.4</ecNumber>
    </recommendedName>
</protein>
<comment type="catalytic activity">
    <reaction evidence="1 12 13">
        <text>Endonucleolytic cleavage to 5'-phosphomonoester.</text>
        <dbReference type="EC" id="3.1.26.4"/>
    </reaction>
</comment>
<dbReference type="InterPro" id="IPR012337">
    <property type="entry name" value="RNaseH-like_sf"/>
</dbReference>
<dbReference type="InterPro" id="IPR001352">
    <property type="entry name" value="RNase_HII/HIII"/>
</dbReference>
<evidence type="ECO:0000256" key="2">
    <source>
        <dbReference type="ARBA" id="ARBA00001946"/>
    </source>
</evidence>
<comment type="similarity">
    <text evidence="5 13">Belongs to the RNase HII family.</text>
</comment>
<keyword evidence="10 12" id="KW-0378">Hydrolase</keyword>
<evidence type="ECO:0000313" key="15">
    <source>
        <dbReference type="EMBL" id="GMA19095.1"/>
    </source>
</evidence>
<proteinExistence type="inferred from homology"/>
<evidence type="ECO:0000256" key="9">
    <source>
        <dbReference type="ARBA" id="ARBA00022759"/>
    </source>
</evidence>
<evidence type="ECO:0000256" key="8">
    <source>
        <dbReference type="ARBA" id="ARBA00022723"/>
    </source>
</evidence>
<dbReference type="CDD" id="cd07182">
    <property type="entry name" value="RNase_HII_bacteria_HII_like"/>
    <property type="match status" value="1"/>
</dbReference>
<dbReference type="Proteomes" id="UP001157109">
    <property type="component" value="Unassembled WGS sequence"/>
</dbReference>
<keyword evidence="11" id="KW-0464">Manganese</keyword>
<keyword evidence="6" id="KW-0963">Cytoplasm</keyword>
<feature type="domain" description="RNase H type-2" evidence="14">
    <location>
        <begin position="34"/>
        <end position="248"/>
    </location>
</feature>
<evidence type="ECO:0000259" key="14">
    <source>
        <dbReference type="PROSITE" id="PS51975"/>
    </source>
</evidence>
<evidence type="ECO:0000256" key="6">
    <source>
        <dbReference type="ARBA" id="ARBA00022490"/>
    </source>
</evidence>
<evidence type="ECO:0000256" key="5">
    <source>
        <dbReference type="ARBA" id="ARBA00007383"/>
    </source>
</evidence>
<evidence type="ECO:0000256" key="1">
    <source>
        <dbReference type="ARBA" id="ARBA00000077"/>
    </source>
</evidence>
<feature type="binding site" evidence="12">
    <location>
        <position position="41"/>
    </location>
    <ligand>
        <name>a divalent metal cation</name>
        <dbReference type="ChEBI" id="CHEBI:60240"/>
    </ligand>
</feature>
<dbReference type="PANTHER" id="PTHR10954:SF18">
    <property type="entry name" value="RIBONUCLEASE HII"/>
    <property type="match status" value="1"/>
</dbReference>
<dbReference type="NCBIfam" id="NF000595">
    <property type="entry name" value="PRK00015.1-3"/>
    <property type="match status" value="1"/>
</dbReference>
<feature type="binding site" evidence="12">
    <location>
        <position position="137"/>
    </location>
    <ligand>
        <name>a divalent metal cation</name>
        <dbReference type="ChEBI" id="CHEBI:60240"/>
    </ligand>
</feature>
<dbReference type="InterPro" id="IPR022898">
    <property type="entry name" value="RNase_HII"/>
</dbReference>
<evidence type="ECO:0000256" key="10">
    <source>
        <dbReference type="ARBA" id="ARBA00022801"/>
    </source>
</evidence>
<organism evidence="15 16">
    <name type="scientific">Arsenicicoccus piscis</name>
    <dbReference type="NCBI Taxonomy" id="673954"/>
    <lineage>
        <taxon>Bacteria</taxon>
        <taxon>Bacillati</taxon>
        <taxon>Actinomycetota</taxon>
        <taxon>Actinomycetes</taxon>
        <taxon>Micrococcales</taxon>
        <taxon>Intrasporangiaceae</taxon>
        <taxon>Arsenicicoccus</taxon>
    </lineage>
</organism>
<dbReference type="EMBL" id="BSUJ01000001">
    <property type="protein sequence ID" value="GMA19095.1"/>
    <property type="molecule type" value="Genomic_DNA"/>
</dbReference>
<evidence type="ECO:0000256" key="12">
    <source>
        <dbReference type="PROSITE-ProRule" id="PRU01319"/>
    </source>
</evidence>
<keyword evidence="16" id="KW-1185">Reference proteome</keyword>
<comment type="cofactor">
    <cofactor evidence="12">
        <name>Mn(2+)</name>
        <dbReference type="ChEBI" id="CHEBI:29035"/>
    </cofactor>
    <cofactor evidence="12">
        <name>Mg(2+)</name>
        <dbReference type="ChEBI" id="CHEBI:18420"/>
    </cofactor>
    <text evidence="12">Manganese or magnesium. Binds 1 divalent metal ion per monomer in the absence of substrate. May bind a second metal ion after substrate binding.</text>
</comment>
<name>A0ABQ6HNB6_9MICO</name>
<dbReference type="SUPFAM" id="SSF53098">
    <property type="entry name" value="Ribonuclease H-like"/>
    <property type="match status" value="1"/>
</dbReference>
<dbReference type="PANTHER" id="PTHR10954">
    <property type="entry name" value="RIBONUCLEASE H2 SUBUNIT A"/>
    <property type="match status" value="1"/>
</dbReference>
<comment type="cofactor">
    <cofactor evidence="2">
        <name>Mg(2+)</name>
        <dbReference type="ChEBI" id="CHEBI:18420"/>
    </cofactor>
</comment>
<evidence type="ECO:0000256" key="4">
    <source>
        <dbReference type="ARBA" id="ARBA00004496"/>
    </source>
</evidence>
<dbReference type="Gene3D" id="3.30.420.10">
    <property type="entry name" value="Ribonuclease H-like superfamily/Ribonuclease H"/>
    <property type="match status" value="1"/>
</dbReference>
<comment type="subcellular location">
    <subcellularLocation>
        <location evidence="4">Cytoplasm</location>
    </subcellularLocation>
</comment>
<gene>
    <name evidence="15" type="primary">rnhB</name>
    <name evidence="15" type="ORF">GCM10025862_11160</name>
</gene>
<comment type="function">
    <text evidence="3 13">Endonuclease that specifically degrades the RNA of RNA-DNA hybrids.</text>
</comment>
<keyword evidence="8 12" id="KW-0479">Metal-binding</keyword>
<accession>A0ABQ6HNB6</accession>